<protein>
    <submittedName>
        <fullName evidence="4">Oxidoreductase</fullName>
    </submittedName>
</protein>
<dbReference type="InterPro" id="IPR008030">
    <property type="entry name" value="NmrA-like"/>
</dbReference>
<evidence type="ECO:0000259" key="3">
    <source>
        <dbReference type="Pfam" id="PF05368"/>
    </source>
</evidence>
<dbReference type="InterPro" id="IPR045312">
    <property type="entry name" value="PCBER-like"/>
</dbReference>
<dbReference type="InterPro" id="IPR036291">
    <property type="entry name" value="NAD(P)-bd_dom_sf"/>
</dbReference>
<gene>
    <name evidence="4" type="ORF">LIER_38451</name>
</gene>
<proteinExistence type="predicted"/>
<feature type="domain" description="NmrA-like" evidence="3">
    <location>
        <begin position="5"/>
        <end position="311"/>
    </location>
</feature>
<dbReference type="PANTHER" id="PTHR43349:SF40">
    <property type="entry name" value="PHENYLCOUMARAN BENZYLIC ETHER REDUCTASE-LIKE PROTEIN FI1"/>
    <property type="match status" value="1"/>
</dbReference>
<organism evidence="4 5">
    <name type="scientific">Lithospermum erythrorhizon</name>
    <name type="common">Purple gromwell</name>
    <name type="synonym">Lithospermum officinale var. erythrorhizon</name>
    <dbReference type="NCBI Taxonomy" id="34254"/>
    <lineage>
        <taxon>Eukaryota</taxon>
        <taxon>Viridiplantae</taxon>
        <taxon>Streptophyta</taxon>
        <taxon>Embryophyta</taxon>
        <taxon>Tracheophyta</taxon>
        <taxon>Spermatophyta</taxon>
        <taxon>Magnoliopsida</taxon>
        <taxon>eudicotyledons</taxon>
        <taxon>Gunneridae</taxon>
        <taxon>Pentapetalae</taxon>
        <taxon>asterids</taxon>
        <taxon>lamiids</taxon>
        <taxon>Boraginales</taxon>
        <taxon>Boraginaceae</taxon>
        <taxon>Boraginoideae</taxon>
        <taxon>Lithospermeae</taxon>
        <taxon>Lithospermum</taxon>
    </lineage>
</organism>
<evidence type="ECO:0000256" key="1">
    <source>
        <dbReference type="ARBA" id="ARBA00022857"/>
    </source>
</evidence>
<evidence type="ECO:0000313" key="4">
    <source>
        <dbReference type="EMBL" id="GAA0157397.1"/>
    </source>
</evidence>
<dbReference type="SUPFAM" id="SSF51735">
    <property type="entry name" value="NAD(P)-binding Rossmann-fold domains"/>
    <property type="match status" value="1"/>
</dbReference>
<keyword evidence="2" id="KW-0560">Oxidoreductase</keyword>
<dbReference type="InterPro" id="IPR050608">
    <property type="entry name" value="NmrA-type/Isoflavone_red_sf"/>
</dbReference>
<dbReference type="Proteomes" id="UP001454036">
    <property type="component" value="Unassembled WGS sequence"/>
</dbReference>
<keyword evidence="1" id="KW-0521">NADP</keyword>
<keyword evidence="5" id="KW-1185">Reference proteome</keyword>
<dbReference type="GO" id="GO:0016491">
    <property type="term" value="F:oxidoreductase activity"/>
    <property type="evidence" value="ECO:0007669"/>
    <property type="project" value="UniProtKB-KW"/>
</dbReference>
<comment type="caution">
    <text evidence="4">The sequence shown here is derived from an EMBL/GenBank/DDBJ whole genome shotgun (WGS) entry which is preliminary data.</text>
</comment>
<dbReference type="EMBL" id="BAABME010019500">
    <property type="protein sequence ID" value="GAA0157397.1"/>
    <property type="molecule type" value="Genomic_DNA"/>
</dbReference>
<accession>A0AAV3Q2J2</accession>
<evidence type="ECO:0000313" key="5">
    <source>
        <dbReference type="Proteomes" id="UP001454036"/>
    </source>
</evidence>
<sequence>MDIKKAKIFVIGGTGNFGRYIVTASVSSGHQTVALVRQNTIDTDPEKAALVDQFKASGVQIVYGDINVDHETLVSTIKTVEVIISCIGGSNVADQVNIISAIKDSGLNIKRFFPSEFAIDVDRLQDPVEPAASFFSAKANIRRAIEAEGIPYTFVVANGFAGRFWPNLAQVNPSALIPDIEQVVAYGDGNSKITSTMEEDIASYVMKAVDDERTLNKILYLRPPANILSYNDLFDLWDNKSGQTLKRTYISEEQLLQMIQDPQTTSRVLLSVCYSVAIKNDYASYEIDPSTGVEATMLYPEVKYTTVDEYLNQFVPKAKAPVLGSLLEKIKGLFHF</sequence>
<dbReference type="Pfam" id="PF05368">
    <property type="entry name" value="NmrA"/>
    <property type="match status" value="1"/>
</dbReference>
<name>A0AAV3Q2J2_LITER</name>
<dbReference type="Gene3D" id="3.40.50.720">
    <property type="entry name" value="NAD(P)-binding Rossmann-like Domain"/>
    <property type="match status" value="1"/>
</dbReference>
<dbReference type="CDD" id="cd05259">
    <property type="entry name" value="PCBER_SDR_a"/>
    <property type="match status" value="1"/>
</dbReference>
<dbReference type="PANTHER" id="PTHR43349">
    <property type="entry name" value="PINORESINOL REDUCTASE-RELATED"/>
    <property type="match status" value="1"/>
</dbReference>
<reference evidence="4 5" key="1">
    <citation type="submission" date="2024-01" db="EMBL/GenBank/DDBJ databases">
        <title>The complete chloroplast genome sequence of Lithospermum erythrorhizon: insights into the phylogenetic relationship among Boraginaceae species and the maternal lineages of purple gromwells.</title>
        <authorList>
            <person name="Okada T."/>
            <person name="Watanabe K."/>
        </authorList>
    </citation>
    <scope>NUCLEOTIDE SEQUENCE [LARGE SCALE GENOMIC DNA]</scope>
</reference>
<dbReference type="Gene3D" id="3.90.25.10">
    <property type="entry name" value="UDP-galactose 4-epimerase, domain 1"/>
    <property type="match status" value="1"/>
</dbReference>
<dbReference type="AlphaFoldDB" id="A0AAV3Q2J2"/>
<evidence type="ECO:0000256" key="2">
    <source>
        <dbReference type="ARBA" id="ARBA00023002"/>
    </source>
</evidence>